<evidence type="ECO:0000256" key="5">
    <source>
        <dbReference type="ARBA" id="ARBA00022741"/>
    </source>
</evidence>
<dbReference type="EC" id="2.7.13.3" evidence="2"/>
<dbReference type="InterPro" id="IPR003661">
    <property type="entry name" value="HisK_dim/P_dom"/>
</dbReference>
<comment type="catalytic activity">
    <reaction evidence="1">
        <text>ATP + protein L-histidine = ADP + protein N-phospho-L-histidine.</text>
        <dbReference type="EC" id="2.7.13.3"/>
    </reaction>
</comment>
<evidence type="ECO:0000259" key="10">
    <source>
        <dbReference type="PROSITE" id="PS50109"/>
    </source>
</evidence>
<keyword evidence="5" id="KW-0547">Nucleotide-binding</keyword>
<evidence type="ECO:0000256" key="4">
    <source>
        <dbReference type="ARBA" id="ARBA00022679"/>
    </source>
</evidence>
<feature type="transmembrane region" description="Helical" evidence="9">
    <location>
        <begin position="86"/>
        <end position="107"/>
    </location>
</feature>
<dbReference type="KEGG" id="hanx:ABSL23_11255"/>
<evidence type="ECO:0000256" key="6">
    <source>
        <dbReference type="ARBA" id="ARBA00022777"/>
    </source>
</evidence>
<dbReference type="SUPFAM" id="SSF55874">
    <property type="entry name" value="ATPase domain of HSP90 chaperone/DNA topoisomerase II/histidine kinase"/>
    <property type="match status" value="1"/>
</dbReference>
<feature type="transmembrane region" description="Helical" evidence="9">
    <location>
        <begin position="119"/>
        <end position="136"/>
    </location>
</feature>
<dbReference type="InterPro" id="IPR003594">
    <property type="entry name" value="HATPase_dom"/>
</dbReference>
<keyword evidence="9" id="KW-0472">Membrane</keyword>
<evidence type="ECO:0000256" key="2">
    <source>
        <dbReference type="ARBA" id="ARBA00012438"/>
    </source>
</evidence>
<dbReference type="PANTHER" id="PTHR44936">
    <property type="entry name" value="SENSOR PROTEIN CREC"/>
    <property type="match status" value="1"/>
</dbReference>
<gene>
    <name evidence="11" type="ORF">ABSL23_11255</name>
</gene>
<name>A0AAU8CA42_9EURY</name>
<dbReference type="PANTHER" id="PTHR44936:SF10">
    <property type="entry name" value="SENSOR PROTEIN RSTB"/>
    <property type="match status" value="1"/>
</dbReference>
<evidence type="ECO:0000256" key="7">
    <source>
        <dbReference type="ARBA" id="ARBA00022840"/>
    </source>
</evidence>
<keyword evidence="4" id="KW-0808">Transferase</keyword>
<dbReference type="AlphaFoldDB" id="A0AAU8CA42"/>
<dbReference type="PROSITE" id="PS50109">
    <property type="entry name" value="HIS_KIN"/>
    <property type="match status" value="1"/>
</dbReference>
<sequence length="405" mass="43419">MTGLTSRPAGSVPRRLYALAAALSLFVAVEVLVGLWTDELGSATVLPFADEFTVGVLTMVPFVAGIAYAGRWLSGSAVEPARHRRVWLWTVAGVAASLAVNVALIAALPAESLLVTVAWLRWACAVGAGVGVAIGVTEAQAIQRAMDAERSAVRAEHLETQRDLLDYLNSLLRHEVLNATNVISGYAELLADEHDAGSPGREYSRAIRRKSEEVTEVVGDVRVLLEATKERTDFERVDVAEVVREEAGKLSDLDADVVVETDLPASAHVYADALLPRVFGNVLANAVEHNDSDPPHVWVRGRVEDGAVTIDVEDDGSGVPEQEVETLFERPSRRAADHGLGLYLVARLVEHYCGTVELVETGPEGSTFRVTLPREQSEEATASPFVSPSAEQSRTDDLAADGAGQ</sequence>
<dbReference type="RefSeq" id="WP_353633822.1">
    <property type="nucleotide sequence ID" value="NZ_CP159204.1"/>
</dbReference>
<keyword evidence="3" id="KW-0597">Phosphoprotein</keyword>
<dbReference type="GO" id="GO:0005524">
    <property type="term" value="F:ATP binding"/>
    <property type="evidence" value="ECO:0007669"/>
    <property type="project" value="UniProtKB-KW"/>
</dbReference>
<keyword evidence="7" id="KW-0067">ATP-binding</keyword>
<evidence type="ECO:0000313" key="11">
    <source>
        <dbReference type="EMBL" id="XCF15810.1"/>
    </source>
</evidence>
<dbReference type="GO" id="GO:0000155">
    <property type="term" value="F:phosphorelay sensor kinase activity"/>
    <property type="evidence" value="ECO:0007669"/>
    <property type="project" value="InterPro"/>
</dbReference>
<keyword evidence="9" id="KW-0812">Transmembrane</keyword>
<dbReference type="CDD" id="cd00082">
    <property type="entry name" value="HisKA"/>
    <property type="match status" value="1"/>
</dbReference>
<dbReference type="EMBL" id="CP159204">
    <property type="protein sequence ID" value="XCF15810.1"/>
    <property type="molecule type" value="Genomic_DNA"/>
</dbReference>
<dbReference type="Gene3D" id="3.30.565.10">
    <property type="entry name" value="Histidine kinase-like ATPase, C-terminal domain"/>
    <property type="match status" value="1"/>
</dbReference>
<dbReference type="GO" id="GO:0005886">
    <property type="term" value="C:plasma membrane"/>
    <property type="evidence" value="ECO:0007669"/>
    <property type="project" value="UniProtKB-SubCell"/>
</dbReference>
<dbReference type="PRINTS" id="PR00344">
    <property type="entry name" value="BCTRLSENSOR"/>
</dbReference>
<keyword evidence="9" id="KW-1133">Transmembrane helix</keyword>
<proteinExistence type="predicted"/>
<evidence type="ECO:0000256" key="3">
    <source>
        <dbReference type="ARBA" id="ARBA00022553"/>
    </source>
</evidence>
<dbReference type="InterPro" id="IPR036890">
    <property type="entry name" value="HATPase_C_sf"/>
</dbReference>
<dbReference type="InterPro" id="IPR050980">
    <property type="entry name" value="2C_sensor_his_kinase"/>
</dbReference>
<feature type="region of interest" description="Disordered" evidence="8">
    <location>
        <begin position="374"/>
        <end position="405"/>
    </location>
</feature>
<keyword evidence="6 11" id="KW-0418">Kinase</keyword>
<dbReference type="InterPro" id="IPR004358">
    <property type="entry name" value="Sig_transdc_His_kin-like_C"/>
</dbReference>
<evidence type="ECO:0000256" key="8">
    <source>
        <dbReference type="SAM" id="MobiDB-lite"/>
    </source>
</evidence>
<reference evidence="11" key="1">
    <citation type="submission" date="2024-06" db="EMBL/GenBank/DDBJ databases">
        <title>Genome Sequence of an extremely halophilic archaeon isolated from Permian era halite, Salado Formation, Carlsbad, New Mexico: Halobacterium sp. strain NMX12-1.</title>
        <authorList>
            <person name="Sotoa L."/>
            <person name="DasSarma P."/>
            <person name="Anton B.P."/>
            <person name="Vincze T."/>
            <person name="Verma I."/>
            <person name="Eralp B."/>
            <person name="Powers D.W."/>
            <person name="Dozier B.L."/>
            <person name="Roberts R.J."/>
            <person name="DasSarma S."/>
        </authorList>
    </citation>
    <scope>NUCLEOTIDE SEQUENCE</scope>
    <source>
        <strain evidence="11">NMX12-1</strain>
    </source>
</reference>
<evidence type="ECO:0000256" key="9">
    <source>
        <dbReference type="SAM" id="Phobius"/>
    </source>
</evidence>
<dbReference type="InterPro" id="IPR005467">
    <property type="entry name" value="His_kinase_dom"/>
</dbReference>
<feature type="transmembrane region" description="Helical" evidence="9">
    <location>
        <begin position="56"/>
        <end position="74"/>
    </location>
</feature>
<dbReference type="SMART" id="SM00387">
    <property type="entry name" value="HATPase_c"/>
    <property type="match status" value="1"/>
</dbReference>
<protein>
    <recommendedName>
        <fullName evidence="2">histidine kinase</fullName>
        <ecNumber evidence="2">2.7.13.3</ecNumber>
    </recommendedName>
</protein>
<organism evidence="11">
    <name type="scientific">Halobacterium sp. NMX12-1</name>
    <dbReference type="NCBI Taxonomy" id="3166650"/>
    <lineage>
        <taxon>Archaea</taxon>
        <taxon>Methanobacteriati</taxon>
        <taxon>Methanobacteriota</taxon>
        <taxon>Stenosarchaea group</taxon>
        <taxon>Halobacteria</taxon>
        <taxon>Halobacteriales</taxon>
        <taxon>Halobacteriaceae</taxon>
        <taxon>Halobacterium</taxon>
    </lineage>
</organism>
<dbReference type="CDD" id="cd00075">
    <property type="entry name" value="HATPase"/>
    <property type="match status" value="1"/>
</dbReference>
<dbReference type="GeneID" id="91109733"/>
<feature type="transmembrane region" description="Helical" evidence="9">
    <location>
        <begin position="16"/>
        <end position="36"/>
    </location>
</feature>
<feature type="domain" description="Histidine kinase" evidence="10">
    <location>
        <begin position="171"/>
        <end position="376"/>
    </location>
</feature>
<accession>A0AAU8CA42</accession>
<dbReference type="Pfam" id="PF02518">
    <property type="entry name" value="HATPase_c"/>
    <property type="match status" value="1"/>
</dbReference>
<evidence type="ECO:0000256" key="1">
    <source>
        <dbReference type="ARBA" id="ARBA00000085"/>
    </source>
</evidence>